<dbReference type="RefSeq" id="WP_085934115.1">
    <property type="nucleotide sequence ID" value="NZ_FUWJ01000002.1"/>
</dbReference>
<dbReference type="SUPFAM" id="SSF160104">
    <property type="entry name" value="Acetoacetate decarboxylase-like"/>
    <property type="match status" value="1"/>
</dbReference>
<name>A0A1T4NSN7_9HYPH</name>
<protein>
    <submittedName>
        <fullName evidence="1">Acetoacetate decarboxylase</fullName>
    </submittedName>
</protein>
<dbReference type="AlphaFoldDB" id="A0A1T4NSN7"/>
<dbReference type="InterPro" id="IPR023375">
    <property type="entry name" value="ADC_dom_sf"/>
</dbReference>
<dbReference type="InterPro" id="IPR010451">
    <property type="entry name" value="Acetoacetate_decarboxylase"/>
</dbReference>
<gene>
    <name evidence="1" type="ORF">SAMN02745126_02427</name>
</gene>
<organism evidence="1 2">
    <name type="scientific">Enhydrobacter aerosaccus</name>
    <dbReference type="NCBI Taxonomy" id="225324"/>
    <lineage>
        <taxon>Bacteria</taxon>
        <taxon>Pseudomonadati</taxon>
        <taxon>Pseudomonadota</taxon>
        <taxon>Alphaproteobacteria</taxon>
        <taxon>Hyphomicrobiales</taxon>
        <taxon>Enhydrobacter</taxon>
    </lineage>
</organism>
<dbReference type="STRING" id="225324.SAMN02745126_02427"/>
<dbReference type="EMBL" id="FUWJ01000002">
    <property type="protein sequence ID" value="SJZ82137.1"/>
    <property type="molecule type" value="Genomic_DNA"/>
</dbReference>
<evidence type="ECO:0000313" key="2">
    <source>
        <dbReference type="Proteomes" id="UP000190092"/>
    </source>
</evidence>
<accession>A0A1T4NSN7</accession>
<dbReference type="Pfam" id="PF06314">
    <property type="entry name" value="ADC"/>
    <property type="match status" value="1"/>
</dbReference>
<dbReference type="OrthoDB" id="1633687at2"/>
<dbReference type="Proteomes" id="UP000190092">
    <property type="component" value="Unassembled WGS sequence"/>
</dbReference>
<proteinExistence type="predicted"/>
<sequence length="250" mass="28041">MKLADVRSKAFAMPLNNPAYPRGPYKFYNREFVIISYRTDPEVLRAVVPEPLEVIGDTVNYEFIRMPDSTGFGDYTETGQVIPVRFRDKDGTVQEGGYVHAMYLDDDSPIAGGREIWGFPKKLATPKISHENETLVCTLHYGSVLCVSATMGYKHHEIDHAPLLKSLAKPNFMIKIIPHVDCTPRVCELVRYYVQDVTLKGAWTGPAALQLFDHALCDVSRLPVREVLSATHFVTDLTLGLGEVVHDYLA</sequence>
<keyword evidence="2" id="KW-1185">Reference proteome</keyword>
<reference evidence="2" key="1">
    <citation type="submission" date="2017-02" db="EMBL/GenBank/DDBJ databases">
        <authorList>
            <person name="Varghese N."/>
            <person name="Submissions S."/>
        </authorList>
    </citation>
    <scope>NUCLEOTIDE SEQUENCE [LARGE SCALE GENOMIC DNA]</scope>
    <source>
        <strain evidence="2">ATCC 27094</strain>
    </source>
</reference>
<dbReference type="Gene3D" id="2.40.400.10">
    <property type="entry name" value="Acetoacetate decarboxylase-like"/>
    <property type="match status" value="1"/>
</dbReference>
<dbReference type="NCBIfam" id="NF002614">
    <property type="entry name" value="PRK02265.1"/>
    <property type="match status" value="1"/>
</dbReference>
<dbReference type="GO" id="GO:0016829">
    <property type="term" value="F:lyase activity"/>
    <property type="evidence" value="ECO:0007669"/>
    <property type="project" value="InterPro"/>
</dbReference>
<evidence type="ECO:0000313" key="1">
    <source>
        <dbReference type="EMBL" id="SJZ82137.1"/>
    </source>
</evidence>